<organism evidence="2 3">
    <name type="scientific">Vavraia culicis (isolate floridensis)</name>
    <name type="common">Microsporidian parasite</name>
    <dbReference type="NCBI Taxonomy" id="948595"/>
    <lineage>
        <taxon>Eukaryota</taxon>
        <taxon>Fungi</taxon>
        <taxon>Fungi incertae sedis</taxon>
        <taxon>Microsporidia</taxon>
        <taxon>Pleistophoridae</taxon>
        <taxon>Vavraia</taxon>
    </lineage>
</organism>
<dbReference type="GO" id="GO:0030544">
    <property type="term" value="F:Hsp70 protein binding"/>
    <property type="evidence" value="ECO:0007669"/>
    <property type="project" value="InterPro"/>
</dbReference>
<accession>L2GXP2</accession>
<dbReference type="Proteomes" id="UP000011081">
    <property type="component" value="Unassembled WGS sequence"/>
</dbReference>
<dbReference type="GeneID" id="19878105"/>
<protein>
    <recommendedName>
        <fullName evidence="1">J domain-containing protein</fullName>
    </recommendedName>
</protein>
<dbReference type="InterPro" id="IPR054076">
    <property type="entry name" value="ZUO1-like_ZHD"/>
</dbReference>
<dbReference type="GO" id="GO:0051083">
    <property type="term" value="P:'de novo' cotranslational protein folding"/>
    <property type="evidence" value="ECO:0007669"/>
    <property type="project" value="InterPro"/>
</dbReference>
<dbReference type="InterPro" id="IPR044634">
    <property type="entry name" value="Zuotin/DnaJC2"/>
</dbReference>
<dbReference type="HOGENOM" id="CLU_082159_0_0_1"/>
<reference evidence="3" key="1">
    <citation type="submission" date="2011-03" db="EMBL/GenBank/DDBJ databases">
        <title>The genome sequence of Vavraia culicis strain floridensis.</title>
        <authorList>
            <consortium name="The Broad Institute Genome Sequencing Platform"/>
            <person name="Cuomo C."/>
            <person name="Becnel J."/>
            <person name="Sanscrainte N."/>
            <person name="Young S.K."/>
            <person name="Zeng Q."/>
            <person name="Gargeya S."/>
            <person name="Fitzgerald M."/>
            <person name="Haas B."/>
            <person name="Abouelleil A."/>
            <person name="Alvarado L."/>
            <person name="Arachchi H.M."/>
            <person name="Berlin A."/>
            <person name="Chapman S.B."/>
            <person name="Gearin G."/>
            <person name="Goldberg J."/>
            <person name="Griggs A."/>
            <person name="Gujja S."/>
            <person name="Hansen M."/>
            <person name="Heiman D."/>
            <person name="Howarth C."/>
            <person name="Larimer J."/>
            <person name="Lui A."/>
            <person name="MacDonald P.J.P."/>
            <person name="McCowen C."/>
            <person name="Montmayeur A."/>
            <person name="Murphy C."/>
            <person name="Neiman D."/>
            <person name="Pearson M."/>
            <person name="Priest M."/>
            <person name="Roberts A."/>
            <person name="Saif S."/>
            <person name="Shea T."/>
            <person name="Sisk P."/>
            <person name="Stolte C."/>
            <person name="Sykes S."/>
            <person name="Wortman J."/>
            <person name="Nusbaum C."/>
            <person name="Birren B."/>
        </authorList>
    </citation>
    <scope>NUCLEOTIDE SEQUENCE [LARGE SCALE GENOMIC DNA]</scope>
    <source>
        <strain evidence="3">floridensis</strain>
    </source>
</reference>
<dbReference type="VEuPathDB" id="MicrosporidiaDB:VCUG_00215"/>
<evidence type="ECO:0000313" key="3">
    <source>
        <dbReference type="Proteomes" id="UP000011081"/>
    </source>
</evidence>
<dbReference type="RefSeq" id="XP_008073234.1">
    <property type="nucleotide sequence ID" value="XM_008075043.1"/>
</dbReference>
<dbReference type="PANTHER" id="PTHR43999:SF3">
    <property type="entry name" value="TRANSCRIPTION FACTOR MAMYB"/>
    <property type="match status" value="1"/>
</dbReference>
<dbReference type="InParanoid" id="L2GXP2"/>
<dbReference type="GO" id="GO:0005829">
    <property type="term" value="C:cytosol"/>
    <property type="evidence" value="ECO:0007669"/>
    <property type="project" value="TreeGrafter"/>
</dbReference>
<evidence type="ECO:0000313" key="2">
    <source>
        <dbReference type="EMBL" id="ELA48379.1"/>
    </source>
</evidence>
<keyword evidence="3" id="KW-1185">Reference proteome</keyword>
<dbReference type="OrthoDB" id="1690618at2759"/>
<dbReference type="SUPFAM" id="SSF46565">
    <property type="entry name" value="Chaperone J-domain"/>
    <property type="match status" value="1"/>
</dbReference>
<dbReference type="Pfam" id="PF21884">
    <property type="entry name" value="ZUO1-like_ZHD"/>
    <property type="match status" value="1"/>
</dbReference>
<sequence>MKITVHEDHVRILKERAEQQRKDTDILLRYTPAQLTDILAVDLYFLLNVQEYRRIPIPSNVLFLRYRERIVRYHPNYHDDRVFMAIRNGYEILKSTFWKKKYDDYFVDEICVEDKNYGAEFYEFFGRYFENMRVFAKGEAPVLGDPGTPLEQVERFYAFWKNFESTRSFDFIAYHPEYEKMSSFERSNHDSKYRKEKKTLFNQHVIEVRSSAAVCQRNDPRIKREKVFVDPSLVCNGWSENDVVLLKRLTKKYRAGNIVDWKRVVRDFKMENGARKSMKDLLVKNTQIERLCK</sequence>
<dbReference type="PANTHER" id="PTHR43999">
    <property type="entry name" value="DNAJ HOMOLOG SUBFAMILY C MEMBER 2"/>
    <property type="match status" value="1"/>
</dbReference>
<dbReference type="OMA" id="CKDEDYQ"/>
<proteinExistence type="predicted"/>
<gene>
    <name evidence="2" type="ORF">VCUG_00215</name>
</gene>
<name>L2GXP2_VAVCU</name>
<dbReference type="PROSITE" id="PS50076">
    <property type="entry name" value="DNAJ_2"/>
    <property type="match status" value="1"/>
</dbReference>
<dbReference type="STRING" id="948595.L2GXP2"/>
<evidence type="ECO:0000259" key="1">
    <source>
        <dbReference type="PROSITE" id="PS50076"/>
    </source>
</evidence>
<dbReference type="GO" id="GO:0043022">
    <property type="term" value="F:ribosome binding"/>
    <property type="evidence" value="ECO:0007669"/>
    <property type="project" value="InterPro"/>
</dbReference>
<dbReference type="InterPro" id="IPR001623">
    <property type="entry name" value="DnaJ_domain"/>
</dbReference>
<dbReference type="InterPro" id="IPR036869">
    <property type="entry name" value="J_dom_sf"/>
</dbReference>
<dbReference type="EMBL" id="GL877405">
    <property type="protein sequence ID" value="ELA48379.1"/>
    <property type="molecule type" value="Genomic_DNA"/>
</dbReference>
<dbReference type="AlphaFoldDB" id="L2GXP2"/>
<feature type="domain" description="J" evidence="1">
    <location>
        <begin position="42"/>
        <end position="106"/>
    </location>
</feature>
<dbReference type="GO" id="GO:0006450">
    <property type="term" value="P:regulation of translational fidelity"/>
    <property type="evidence" value="ECO:0007669"/>
    <property type="project" value="InterPro"/>
</dbReference>